<evidence type="ECO:0000256" key="7">
    <source>
        <dbReference type="ARBA" id="ARBA00022827"/>
    </source>
</evidence>
<evidence type="ECO:0000256" key="13">
    <source>
        <dbReference type="RuleBase" id="RU003692"/>
    </source>
</evidence>
<sequence length="472" mass="50710">MSAHFDVVVLGAGPGGYTAAIRSAQLGLSTAIVEGKYWGGVCLNVGCIPSKALLRNAELAYLMAAETKLFGVKVDGQDADGRISFDYGAAFERSRQVADGRVKGVNFLMKKNKITQFQGWGEFLDANTLRVRLNDGGEETVSFGSCIIAVGATTRLLPGTSLSDRVVTYEEQILSKDLPESIVIAGAGAIGVEFAYVLHNFGVKVTVVEFLDRMVPLEDAEVSKELEKRYRKLGIDVLTSTRVDSIDDSGAKVRVTVTGKDGQQKVLETDKVLQAIGFTPRTQGYGLEKTGVQLTERGAIAVDERCRTSVPNIFAIGDVTAKLMLAHAAEAMGIVAAETIGDAETMELDYVMIPRATYCQPQIASFGYTEAQAREAGYDVKVVKFPFTANAKAHGLGDPGGFVKLVSDQKYGELLGAHLIGPEVTELLPELTLAQQWDLTVHEVARNVHAHPTLGEAVKEAVHGLSGHMINF</sequence>
<comment type="cofactor">
    <cofactor evidence="13">
        <name>FAD</name>
        <dbReference type="ChEBI" id="CHEBI:57692"/>
    </cofactor>
    <text evidence="13">Binds 1 FAD per subunit.</text>
</comment>
<dbReference type="PANTHER" id="PTHR22912:SF217">
    <property type="entry name" value="DIHYDROLIPOYL DEHYDROGENASE"/>
    <property type="match status" value="1"/>
</dbReference>
<dbReference type="Gene3D" id="3.30.390.30">
    <property type="match status" value="1"/>
</dbReference>
<dbReference type="PROSITE" id="PS00076">
    <property type="entry name" value="PYRIDINE_REDOX_1"/>
    <property type="match status" value="1"/>
</dbReference>
<evidence type="ECO:0000259" key="15">
    <source>
        <dbReference type="Pfam" id="PF07992"/>
    </source>
</evidence>
<dbReference type="RefSeq" id="WP_380580198.1">
    <property type="nucleotide sequence ID" value="NZ_JBHSQJ010000014.1"/>
</dbReference>
<dbReference type="SUPFAM" id="SSF51905">
    <property type="entry name" value="FAD/NAD(P)-binding domain"/>
    <property type="match status" value="1"/>
</dbReference>
<dbReference type="InterPro" id="IPR006258">
    <property type="entry name" value="Lipoamide_DH"/>
</dbReference>
<dbReference type="InterPro" id="IPR004099">
    <property type="entry name" value="Pyr_nucl-diS_OxRdtase_dimer"/>
</dbReference>
<dbReference type="EC" id="1.8.1.4" evidence="3 13"/>
<evidence type="ECO:0000256" key="12">
    <source>
        <dbReference type="ARBA" id="ARBA00049187"/>
    </source>
</evidence>
<evidence type="ECO:0000256" key="8">
    <source>
        <dbReference type="ARBA" id="ARBA00023002"/>
    </source>
</evidence>
<dbReference type="GO" id="GO:0004148">
    <property type="term" value="F:dihydrolipoyl dehydrogenase (NADH) activity"/>
    <property type="evidence" value="ECO:0007669"/>
    <property type="project" value="UniProtKB-EC"/>
</dbReference>
<dbReference type="InterPro" id="IPR016156">
    <property type="entry name" value="FAD/NAD-linked_Rdtase_dimer_sf"/>
</dbReference>
<keyword evidence="9 13" id="KW-0520">NAD</keyword>
<evidence type="ECO:0000256" key="5">
    <source>
        <dbReference type="ARBA" id="ARBA00022490"/>
    </source>
</evidence>
<keyword evidence="10" id="KW-1015">Disulfide bond</keyword>
<evidence type="ECO:0000256" key="4">
    <source>
        <dbReference type="ARBA" id="ARBA00016961"/>
    </source>
</evidence>
<keyword evidence="7 13" id="KW-0274">FAD</keyword>
<comment type="caution">
    <text evidence="16">The sequence shown here is derived from an EMBL/GenBank/DDBJ whole genome shotgun (WGS) entry which is preliminary data.</text>
</comment>
<organism evidence="16 17">
    <name type="scientific">Streptacidiphilus monticola</name>
    <dbReference type="NCBI Taxonomy" id="2161674"/>
    <lineage>
        <taxon>Bacteria</taxon>
        <taxon>Bacillati</taxon>
        <taxon>Actinomycetota</taxon>
        <taxon>Actinomycetes</taxon>
        <taxon>Kitasatosporales</taxon>
        <taxon>Streptomycetaceae</taxon>
        <taxon>Streptacidiphilus</taxon>
    </lineage>
</organism>
<keyword evidence="11 13" id="KW-0676">Redox-active center</keyword>
<evidence type="ECO:0000313" key="17">
    <source>
        <dbReference type="Proteomes" id="UP001596174"/>
    </source>
</evidence>
<accession>A0ABW1FZ38</accession>
<comment type="miscellaneous">
    <text evidence="13">The active site is a redox-active disulfide bond.</text>
</comment>
<keyword evidence="17" id="KW-1185">Reference proteome</keyword>
<protein>
    <recommendedName>
        <fullName evidence="4 13">Dihydrolipoyl dehydrogenase</fullName>
        <ecNumber evidence="3 13">1.8.1.4</ecNumber>
    </recommendedName>
</protein>
<reference evidence="17" key="1">
    <citation type="journal article" date="2019" name="Int. J. Syst. Evol. Microbiol.">
        <title>The Global Catalogue of Microorganisms (GCM) 10K type strain sequencing project: providing services to taxonomists for standard genome sequencing and annotation.</title>
        <authorList>
            <consortium name="The Broad Institute Genomics Platform"/>
            <consortium name="The Broad Institute Genome Sequencing Center for Infectious Disease"/>
            <person name="Wu L."/>
            <person name="Ma J."/>
        </authorList>
    </citation>
    <scope>NUCLEOTIDE SEQUENCE [LARGE SCALE GENOMIC DNA]</scope>
    <source>
        <strain evidence="17">JCM 4816</strain>
    </source>
</reference>
<evidence type="ECO:0000256" key="6">
    <source>
        <dbReference type="ARBA" id="ARBA00022630"/>
    </source>
</evidence>
<feature type="domain" description="FAD/NAD(P)-binding" evidence="15">
    <location>
        <begin position="5"/>
        <end position="333"/>
    </location>
</feature>
<evidence type="ECO:0000259" key="14">
    <source>
        <dbReference type="Pfam" id="PF02852"/>
    </source>
</evidence>
<dbReference type="PRINTS" id="PR00368">
    <property type="entry name" value="FADPNR"/>
</dbReference>
<name>A0ABW1FZ38_9ACTN</name>
<evidence type="ECO:0000256" key="10">
    <source>
        <dbReference type="ARBA" id="ARBA00023157"/>
    </source>
</evidence>
<keyword evidence="5" id="KW-0963">Cytoplasm</keyword>
<evidence type="ECO:0000256" key="11">
    <source>
        <dbReference type="ARBA" id="ARBA00023284"/>
    </source>
</evidence>
<dbReference type="PIRSF" id="PIRSF000350">
    <property type="entry name" value="Mercury_reductase_MerA"/>
    <property type="match status" value="1"/>
</dbReference>
<evidence type="ECO:0000256" key="9">
    <source>
        <dbReference type="ARBA" id="ARBA00023027"/>
    </source>
</evidence>
<comment type="subcellular location">
    <subcellularLocation>
        <location evidence="1">Cytoplasm</location>
    </subcellularLocation>
</comment>
<dbReference type="Pfam" id="PF02852">
    <property type="entry name" value="Pyr_redox_dim"/>
    <property type="match status" value="1"/>
</dbReference>
<dbReference type="PRINTS" id="PR00411">
    <property type="entry name" value="PNDRDTASEI"/>
</dbReference>
<dbReference type="InterPro" id="IPR036188">
    <property type="entry name" value="FAD/NAD-bd_sf"/>
</dbReference>
<dbReference type="InterPro" id="IPR001100">
    <property type="entry name" value="Pyr_nuc-diS_OxRdtase"/>
</dbReference>
<dbReference type="NCBIfam" id="TIGR01350">
    <property type="entry name" value="lipoamide_DH"/>
    <property type="match status" value="1"/>
</dbReference>
<comment type="similarity">
    <text evidence="2 13">Belongs to the class-I pyridine nucleotide-disulfide oxidoreductase family.</text>
</comment>
<keyword evidence="8 13" id="KW-0560">Oxidoreductase</keyword>
<keyword evidence="6 13" id="KW-0285">Flavoprotein</keyword>
<dbReference type="InterPro" id="IPR012999">
    <property type="entry name" value="Pyr_OxRdtase_I_AS"/>
</dbReference>
<dbReference type="EMBL" id="JBHSQJ010000014">
    <property type="protein sequence ID" value="MFC5906617.1"/>
    <property type="molecule type" value="Genomic_DNA"/>
</dbReference>
<comment type="catalytic activity">
    <reaction evidence="12 13">
        <text>N(6)-[(R)-dihydrolipoyl]-L-lysyl-[protein] + NAD(+) = N(6)-[(R)-lipoyl]-L-lysyl-[protein] + NADH + H(+)</text>
        <dbReference type="Rhea" id="RHEA:15045"/>
        <dbReference type="Rhea" id="RHEA-COMP:10474"/>
        <dbReference type="Rhea" id="RHEA-COMP:10475"/>
        <dbReference type="ChEBI" id="CHEBI:15378"/>
        <dbReference type="ChEBI" id="CHEBI:57540"/>
        <dbReference type="ChEBI" id="CHEBI:57945"/>
        <dbReference type="ChEBI" id="CHEBI:83099"/>
        <dbReference type="ChEBI" id="CHEBI:83100"/>
        <dbReference type="EC" id="1.8.1.4"/>
    </reaction>
</comment>
<dbReference type="Gene3D" id="3.50.50.60">
    <property type="entry name" value="FAD/NAD(P)-binding domain"/>
    <property type="match status" value="2"/>
</dbReference>
<dbReference type="InterPro" id="IPR023753">
    <property type="entry name" value="FAD/NAD-binding_dom"/>
</dbReference>
<evidence type="ECO:0000256" key="2">
    <source>
        <dbReference type="ARBA" id="ARBA00007532"/>
    </source>
</evidence>
<evidence type="ECO:0000256" key="3">
    <source>
        <dbReference type="ARBA" id="ARBA00012608"/>
    </source>
</evidence>
<gene>
    <name evidence="16" type="primary">lpdA</name>
    <name evidence="16" type="ORF">ACFP3V_05210</name>
</gene>
<dbReference type="PANTHER" id="PTHR22912">
    <property type="entry name" value="DISULFIDE OXIDOREDUCTASE"/>
    <property type="match status" value="1"/>
</dbReference>
<evidence type="ECO:0000313" key="16">
    <source>
        <dbReference type="EMBL" id="MFC5906617.1"/>
    </source>
</evidence>
<dbReference type="InterPro" id="IPR050151">
    <property type="entry name" value="Class-I_Pyr_Nuc-Dis_Oxidored"/>
</dbReference>
<evidence type="ECO:0000256" key="1">
    <source>
        <dbReference type="ARBA" id="ARBA00004496"/>
    </source>
</evidence>
<dbReference type="Pfam" id="PF07992">
    <property type="entry name" value="Pyr_redox_2"/>
    <property type="match status" value="1"/>
</dbReference>
<proteinExistence type="inferred from homology"/>
<feature type="domain" description="Pyridine nucleotide-disulphide oxidoreductase dimerisation" evidence="14">
    <location>
        <begin position="353"/>
        <end position="461"/>
    </location>
</feature>
<dbReference type="SUPFAM" id="SSF55424">
    <property type="entry name" value="FAD/NAD-linked reductases, dimerisation (C-terminal) domain"/>
    <property type="match status" value="1"/>
</dbReference>
<dbReference type="Proteomes" id="UP001596174">
    <property type="component" value="Unassembled WGS sequence"/>
</dbReference>